<dbReference type="EMBL" id="KQ030520">
    <property type="protein sequence ID" value="KJZ75041.1"/>
    <property type="molecule type" value="Genomic_DNA"/>
</dbReference>
<dbReference type="Proteomes" id="UP000054481">
    <property type="component" value="Unassembled WGS sequence"/>
</dbReference>
<evidence type="ECO:0000313" key="2">
    <source>
        <dbReference type="EMBL" id="KJZ75041.1"/>
    </source>
</evidence>
<proteinExistence type="predicted"/>
<feature type="region of interest" description="Disordered" evidence="1">
    <location>
        <begin position="1"/>
        <end position="39"/>
    </location>
</feature>
<feature type="region of interest" description="Disordered" evidence="1">
    <location>
        <begin position="85"/>
        <end position="123"/>
    </location>
</feature>
<accession>A0A0F7ZK80</accession>
<dbReference type="AlphaFoldDB" id="A0A0F7ZK80"/>
<organism evidence="2 3">
    <name type="scientific">Hirsutella minnesotensis 3608</name>
    <dbReference type="NCBI Taxonomy" id="1043627"/>
    <lineage>
        <taxon>Eukaryota</taxon>
        <taxon>Fungi</taxon>
        <taxon>Dikarya</taxon>
        <taxon>Ascomycota</taxon>
        <taxon>Pezizomycotina</taxon>
        <taxon>Sordariomycetes</taxon>
        <taxon>Hypocreomycetidae</taxon>
        <taxon>Hypocreales</taxon>
        <taxon>Ophiocordycipitaceae</taxon>
        <taxon>Hirsutella</taxon>
    </lineage>
</organism>
<sequence length="123" mass="13760">MASSAASASSSMAAGSRAVSSRRRRRRRRRRCDLKTEPFEDRERRAYALSVLDSPEQLMMFAQSANDSIPSQRLRFSAILAGFEPVPTTADGRRQGPAPRRDVRAKARRGPSERHDVSGEWAD</sequence>
<evidence type="ECO:0000313" key="3">
    <source>
        <dbReference type="Proteomes" id="UP000054481"/>
    </source>
</evidence>
<feature type="compositionally biased region" description="Basic and acidic residues" evidence="1">
    <location>
        <begin position="91"/>
        <end position="123"/>
    </location>
</feature>
<evidence type="ECO:0000256" key="1">
    <source>
        <dbReference type="SAM" id="MobiDB-lite"/>
    </source>
</evidence>
<feature type="compositionally biased region" description="Low complexity" evidence="1">
    <location>
        <begin position="1"/>
        <end position="19"/>
    </location>
</feature>
<gene>
    <name evidence="2" type="ORF">HIM_05527</name>
</gene>
<protein>
    <submittedName>
        <fullName evidence="2">Uncharacterized protein</fullName>
    </submittedName>
</protein>
<dbReference type="OrthoDB" id="5372011at2759"/>
<name>A0A0F7ZK80_9HYPO</name>
<keyword evidence="3" id="KW-1185">Reference proteome</keyword>
<reference evidence="2 3" key="1">
    <citation type="journal article" date="2014" name="Genome Biol. Evol.">
        <title>Comparative genomics and transcriptomics analyses reveal divergent lifestyle features of nematode endoparasitic fungus Hirsutella minnesotensis.</title>
        <authorList>
            <person name="Lai Y."/>
            <person name="Liu K."/>
            <person name="Zhang X."/>
            <person name="Zhang X."/>
            <person name="Li K."/>
            <person name="Wang N."/>
            <person name="Shu C."/>
            <person name="Wu Y."/>
            <person name="Wang C."/>
            <person name="Bushley K.E."/>
            <person name="Xiang M."/>
            <person name="Liu X."/>
        </authorList>
    </citation>
    <scope>NUCLEOTIDE SEQUENCE [LARGE SCALE GENOMIC DNA]</scope>
    <source>
        <strain evidence="2 3">3608</strain>
    </source>
</reference>
<feature type="compositionally biased region" description="Basic residues" evidence="1">
    <location>
        <begin position="20"/>
        <end position="32"/>
    </location>
</feature>